<feature type="transmembrane region" description="Helical" evidence="10">
    <location>
        <begin position="753"/>
        <end position="775"/>
    </location>
</feature>
<dbReference type="PANTHER" id="PTHR23051:SF0">
    <property type="entry name" value="SOLUTE CARRIER FAMILY 35 MEMBER F5"/>
    <property type="match status" value="1"/>
</dbReference>
<feature type="domain" description="AMP-dependent synthetase/ligase" evidence="11">
    <location>
        <begin position="30"/>
        <end position="337"/>
    </location>
</feature>
<dbReference type="GO" id="GO:0000329">
    <property type="term" value="C:fungal-type vacuole membrane"/>
    <property type="evidence" value="ECO:0007669"/>
    <property type="project" value="TreeGrafter"/>
</dbReference>
<feature type="region of interest" description="Disordered" evidence="9">
    <location>
        <begin position="1063"/>
        <end position="1097"/>
    </location>
</feature>
<dbReference type="EMBL" id="HE796909">
    <property type="protein sequence ID" value="CCL98987.1"/>
    <property type="molecule type" value="Genomic_DNA"/>
</dbReference>
<protein>
    <recommendedName>
        <fullName evidence="4">Ribosome biogenesis protein SLX9</fullName>
    </recommendedName>
</protein>
<evidence type="ECO:0000256" key="1">
    <source>
        <dbReference type="ARBA" id="ARBA00004141"/>
    </source>
</evidence>
<gene>
    <name evidence="13" type="ORF">FIBRA_00995</name>
</gene>
<evidence type="ECO:0000256" key="2">
    <source>
        <dbReference type="ARBA" id="ARBA00004604"/>
    </source>
</evidence>
<evidence type="ECO:0000256" key="3">
    <source>
        <dbReference type="ARBA" id="ARBA00011022"/>
    </source>
</evidence>
<dbReference type="Pfam" id="PF15341">
    <property type="entry name" value="SLX9"/>
    <property type="match status" value="1"/>
</dbReference>
<feature type="domain" description="DUF3955" evidence="12">
    <location>
        <begin position="554"/>
        <end position="606"/>
    </location>
</feature>
<evidence type="ECO:0000256" key="9">
    <source>
        <dbReference type="SAM" id="MobiDB-lite"/>
    </source>
</evidence>
<dbReference type="AlphaFoldDB" id="J4HSK8"/>
<sequence length="1141" mass="126300">MPYYQTHLGILDESAALHPTATVFRIPEVDPATNAIRSWHSISYAQFRNDVEHVAKYWTSKLTTQGIQPNSVIGLWLSGVTYVDTLHIYGVARAGYIPQLISLRLPSPDVIHELLLLSGGKALIHDPSFSPVPHREGSVPSYVAIDAREAAAVDVALPPVTKDTDGSDILAIFHTSGSTSGRPKLVPCSYAWWDNMIAKARGVLRPNRPGRQDVMASMGSLCHMGQSFMLVGALQHASCTVQFTKQAYSSDELMEMISQCDLNRINIFPTFFSTHLRNSRRDPKLLAALRALDQILVTGLKMSPEDQHWVCSNSMNVLDCYASTEVAVMMLAVEDRGSDRLPPLEPIAGLSHTFIPASTAVADVESGHFNLHSRLSELIILADSPDCPHVSLRHADGNYHTGDLFFEISPRKYIFCGRDDDWIKTENSLRCDTRSIEDNVFASCSDLIGSCVVVGNGRPSPVLFVEPAGETDAQKLKNEVYRRIRAFHSRRYMHERIPSAAFIVVLPKGSLPLTATKGNIRRRAVEQAFKAELDRIHHGKSRSPARTIHDRKDYLIGICFLLIVVILWTSSNFVTQGLFEDGYEKPFLVTYLNTSAFSFYLLPFIIRKSFERFATVKTTTHTRERHGYEPLLTEETAVESLGSVDPDDPALSMGLPPLTIQETVQLAASFCFLWFIANWTVNASLDYTSVASATILSSMSGFFTLGIGRIFRVEKLTVVKCVVLVSVSDSSQPASPSNSLPTTLIANFASAHFLGDCFALLSAIFYALYVILLKVRIRSESRIDMQLFFGFVGLFNILGCWPIGVVLHLTGIERFELPSSSKAIIALLINMAITLSSDYIYVLAMLKTTPVVVTIGLSLTMPLAVLGDFFLARPTKVQVIIGAAVVLCSFVLIGLEDSQVREEDGRLVAVEVLQDEGEVVPKKPSALKDLERSLTVVVINAQRRRSQVHDSSVKLAKRQFAVQDAVVEHVELGTQVDTSGSEILKSLAREGELGPPNMKKKEKQALKHELFMKRLESSRSPYSKSHERRLKRKAREQVASGMDDIRAAISAVEDAIPSAVAEARSQVESDETQDQTARSQTGRIGEGKGVPLSKSQRKRALQLERMRIPMILATPEFASNPFQTIRTHAQNTLLRHEPMAQ</sequence>
<dbReference type="GeneID" id="24093898"/>
<comment type="subcellular location">
    <subcellularLocation>
        <location evidence="1">Membrane</location>
        <topology evidence="1">Multi-pass membrane protein</topology>
    </subcellularLocation>
    <subcellularLocation>
        <location evidence="2">Nucleus</location>
        <location evidence="2">Nucleolus</location>
    </subcellularLocation>
</comment>
<feature type="transmembrane region" description="Helical" evidence="10">
    <location>
        <begin position="787"/>
        <end position="811"/>
    </location>
</feature>
<dbReference type="GO" id="GO:0005730">
    <property type="term" value="C:nucleolus"/>
    <property type="evidence" value="ECO:0007669"/>
    <property type="project" value="UniProtKB-SubCell"/>
</dbReference>
<reference evidence="13 14" key="1">
    <citation type="journal article" date="2012" name="Appl. Environ. Microbiol.">
        <title>Short-read sequencing for genomic analysis of the brown rot fungus Fibroporia radiculosa.</title>
        <authorList>
            <person name="Tang J.D."/>
            <person name="Perkins A.D."/>
            <person name="Sonstegard T.S."/>
            <person name="Schroeder S.G."/>
            <person name="Burgess S.C."/>
            <person name="Diehl S.V."/>
        </authorList>
    </citation>
    <scope>NUCLEOTIDE SEQUENCE [LARGE SCALE GENOMIC DNA]</scope>
    <source>
        <strain evidence="13 14">TFFH 294</strain>
    </source>
</reference>
<keyword evidence="8" id="KW-0539">Nucleus</keyword>
<dbReference type="Pfam" id="PF00501">
    <property type="entry name" value="AMP-binding"/>
    <property type="match status" value="1"/>
</dbReference>
<evidence type="ECO:0000259" key="11">
    <source>
        <dbReference type="Pfam" id="PF00501"/>
    </source>
</evidence>
<evidence type="ECO:0000256" key="5">
    <source>
        <dbReference type="ARBA" id="ARBA00022692"/>
    </source>
</evidence>
<organism evidence="13 14">
    <name type="scientific">Fibroporia radiculosa</name>
    <dbReference type="NCBI Taxonomy" id="599839"/>
    <lineage>
        <taxon>Eukaryota</taxon>
        <taxon>Fungi</taxon>
        <taxon>Dikarya</taxon>
        <taxon>Basidiomycota</taxon>
        <taxon>Agaricomycotina</taxon>
        <taxon>Agaricomycetes</taxon>
        <taxon>Polyporales</taxon>
        <taxon>Fibroporiaceae</taxon>
        <taxon>Fibroporia</taxon>
    </lineage>
</organism>
<keyword evidence="5 10" id="KW-0812">Transmembrane</keyword>
<evidence type="ECO:0000313" key="14">
    <source>
        <dbReference type="Proteomes" id="UP000006352"/>
    </source>
</evidence>
<feature type="transmembrane region" description="Helical" evidence="10">
    <location>
        <begin position="877"/>
        <end position="895"/>
    </location>
</feature>
<feature type="transmembrane region" description="Helical" evidence="10">
    <location>
        <begin position="663"/>
        <end position="681"/>
    </location>
</feature>
<feature type="region of interest" description="Disordered" evidence="9">
    <location>
        <begin position="1016"/>
        <end position="1037"/>
    </location>
</feature>
<dbReference type="Gene3D" id="3.40.50.12780">
    <property type="entry name" value="N-terminal domain of ligase-like"/>
    <property type="match status" value="1"/>
</dbReference>
<evidence type="ECO:0000256" key="8">
    <source>
        <dbReference type="ARBA" id="ARBA00023242"/>
    </source>
</evidence>
<evidence type="ECO:0000256" key="6">
    <source>
        <dbReference type="ARBA" id="ARBA00022989"/>
    </source>
</evidence>
<evidence type="ECO:0000256" key="7">
    <source>
        <dbReference type="ARBA" id="ARBA00023136"/>
    </source>
</evidence>
<proteinExistence type="inferred from homology"/>
<dbReference type="Pfam" id="PF23562">
    <property type="entry name" value="AMP-binding_C_3"/>
    <property type="match status" value="1"/>
</dbReference>
<dbReference type="GO" id="GO:0030688">
    <property type="term" value="C:preribosome, small subunit precursor"/>
    <property type="evidence" value="ECO:0007669"/>
    <property type="project" value="InterPro"/>
</dbReference>
<feature type="transmembrane region" description="Helical" evidence="10">
    <location>
        <begin position="851"/>
        <end position="871"/>
    </location>
</feature>
<accession>J4HSK8</accession>
<dbReference type="Proteomes" id="UP000006352">
    <property type="component" value="Unassembled WGS sequence"/>
</dbReference>
<dbReference type="SUPFAM" id="SSF56801">
    <property type="entry name" value="Acetyl-CoA synthetase-like"/>
    <property type="match status" value="1"/>
</dbReference>
<comment type="similarity">
    <text evidence="3">Belongs to the SLX9 family.</text>
</comment>
<feature type="transmembrane region" description="Helical" evidence="10">
    <location>
        <begin position="823"/>
        <end position="844"/>
    </location>
</feature>
<dbReference type="RefSeq" id="XP_012178270.1">
    <property type="nucleotide sequence ID" value="XM_012322880.1"/>
</dbReference>
<dbReference type="Pfam" id="PF13127">
    <property type="entry name" value="DUF3955"/>
    <property type="match status" value="1"/>
</dbReference>
<dbReference type="GO" id="GO:0000462">
    <property type="term" value="P:maturation of SSU-rRNA from tricistronic rRNA transcript (SSU-rRNA, 5.8S rRNA, LSU-rRNA)"/>
    <property type="evidence" value="ECO:0007669"/>
    <property type="project" value="InterPro"/>
</dbReference>
<keyword evidence="6 10" id="KW-1133">Transmembrane helix</keyword>
<keyword evidence="14" id="KW-1185">Reference proteome</keyword>
<evidence type="ECO:0000256" key="10">
    <source>
        <dbReference type="SAM" id="Phobius"/>
    </source>
</evidence>
<feature type="transmembrane region" description="Helical" evidence="10">
    <location>
        <begin position="693"/>
        <end position="711"/>
    </location>
</feature>
<dbReference type="InterPro" id="IPR000873">
    <property type="entry name" value="AMP-dep_synth/lig_dom"/>
</dbReference>
<dbReference type="InParanoid" id="J4HSK8"/>
<keyword evidence="7 10" id="KW-0472">Membrane</keyword>
<evidence type="ECO:0000313" key="13">
    <source>
        <dbReference type="EMBL" id="CCL98987.1"/>
    </source>
</evidence>
<dbReference type="InterPro" id="IPR042099">
    <property type="entry name" value="ANL_N_sf"/>
</dbReference>
<dbReference type="InterPro" id="IPR028160">
    <property type="entry name" value="Slx9-like"/>
</dbReference>
<feature type="transmembrane region" description="Helical" evidence="10">
    <location>
        <begin position="554"/>
        <end position="575"/>
    </location>
</feature>
<evidence type="ECO:0000259" key="12">
    <source>
        <dbReference type="Pfam" id="PF13127"/>
    </source>
</evidence>
<dbReference type="OrthoDB" id="1436450at2759"/>
<name>J4HSK8_9APHY</name>
<dbReference type="HOGENOM" id="CLU_277720_0_0_1"/>
<dbReference type="GO" id="GO:0030686">
    <property type="term" value="C:90S preribosome"/>
    <property type="evidence" value="ECO:0007669"/>
    <property type="project" value="InterPro"/>
</dbReference>
<dbReference type="PANTHER" id="PTHR23051">
    <property type="entry name" value="SOLUTE CARRIER FAMILY 35, MEMBER F5"/>
    <property type="match status" value="1"/>
</dbReference>
<dbReference type="InterPro" id="IPR025016">
    <property type="entry name" value="DUF3955"/>
</dbReference>
<evidence type="ECO:0000256" key="4">
    <source>
        <dbReference type="ARBA" id="ARBA00021321"/>
    </source>
</evidence>
<feature type="transmembrane region" description="Helical" evidence="10">
    <location>
        <begin position="587"/>
        <end position="606"/>
    </location>
</feature>